<dbReference type="OrthoDB" id="5961583at2759"/>
<reference evidence="2" key="1">
    <citation type="submission" date="2021-01" db="UniProtKB">
        <authorList>
            <consortium name="EnsemblMetazoa"/>
        </authorList>
    </citation>
    <scope>IDENTIFICATION</scope>
</reference>
<feature type="domain" description="Methyltransferase" evidence="1">
    <location>
        <begin position="130"/>
        <end position="288"/>
    </location>
</feature>
<proteinExistence type="predicted"/>
<accession>A0A7M6DRN8</accession>
<dbReference type="PANTHER" id="PTHR12496">
    <property type="entry name" value="CGI-41 METHYLTRANSFERASE"/>
    <property type="match status" value="1"/>
</dbReference>
<protein>
    <recommendedName>
        <fullName evidence="1">Methyltransferase domain-containing protein</fullName>
    </recommendedName>
</protein>
<evidence type="ECO:0000313" key="2">
    <source>
        <dbReference type="EnsemblMetazoa" id="CLYHEMP024807.1"/>
    </source>
</evidence>
<evidence type="ECO:0000259" key="1">
    <source>
        <dbReference type="Pfam" id="PF13679"/>
    </source>
</evidence>
<dbReference type="InterPro" id="IPR025714">
    <property type="entry name" value="Methyltranfer_dom"/>
</dbReference>
<name>A0A7M6DRN8_9CNID</name>
<dbReference type="Proteomes" id="UP000594262">
    <property type="component" value="Unplaced"/>
</dbReference>
<dbReference type="EnsemblMetazoa" id="CLYHEMT024807.1">
    <property type="protein sequence ID" value="CLYHEMP024807.1"/>
    <property type="gene ID" value="CLYHEMG024807"/>
</dbReference>
<evidence type="ECO:0000313" key="3">
    <source>
        <dbReference type="Proteomes" id="UP000594262"/>
    </source>
</evidence>
<dbReference type="RefSeq" id="XP_066928760.1">
    <property type="nucleotide sequence ID" value="XM_067072659.1"/>
</dbReference>
<keyword evidence="3" id="KW-1185">Reference proteome</keyword>
<dbReference type="PANTHER" id="PTHR12496:SF0">
    <property type="entry name" value="METHYLTRANSFERASE DOMAIN-CONTAINING PROTEIN"/>
    <property type="match status" value="1"/>
</dbReference>
<dbReference type="Pfam" id="PF13679">
    <property type="entry name" value="Methyltransf_32"/>
    <property type="match status" value="1"/>
</dbReference>
<dbReference type="GeneID" id="136816338"/>
<sequence>MEHHNVSLETLQSDLDQLVTTITKFSTIIQSHLNDFIITEVWSNTQDAREELSKQFDDENFDNTMPCCYYYGSGKHFEKKMDLHASHPTKLDAHLPINAQRKCHRHCKKRDTAAQTNINEKNLNSFLTVKKEHEVSCLSKLLNDIADESLCRKIVDFGSGKGYLGQHMTSHNNCDVLGIEMKFGCSSSAENMKEKMKTAHRSVTYDRYKTITHTVQASDPASDDTESLVTLIKENLNSSELVEERVDYILTGLHACGDLTTSAIKTFVKEKDFRAICIVGCCYNLISEKGFPISEYGKKCGLNFGKSEKMLACQCPSRWLNTGQTLNKSLLYRAILQKIFKDLGFPDDEINQIKLRKLGKKEISFRKYMETVRKRCPLLDQRLSIEDENTYFETYQGIWEQMKEFHWIRMQLAPFLERIIILDRVAFLLEKEFTDVAAIRVFDQVTSPRCYAIFCSH</sequence>
<dbReference type="AlphaFoldDB" id="A0A7M6DRN8"/>
<dbReference type="InterPro" id="IPR052220">
    <property type="entry name" value="METTL25"/>
</dbReference>
<organism evidence="2 3">
    <name type="scientific">Clytia hemisphaerica</name>
    <dbReference type="NCBI Taxonomy" id="252671"/>
    <lineage>
        <taxon>Eukaryota</taxon>
        <taxon>Metazoa</taxon>
        <taxon>Cnidaria</taxon>
        <taxon>Hydrozoa</taxon>
        <taxon>Hydroidolina</taxon>
        <taxon>Leptothecata</taxon>
        <taxon>Obeliida</taxon>
        <taxon>Clytiidae</taxon>
        <taxon>Clytia</taxon>
    </lineage>
</organism>